<name>A0A1L9VU15_ASPGL</name>
<organism evidence="1 2">
    <name type="scientific">Aspergillus glaucus CBS 516.65</name>
    <dbReference type="NCBI Taxonomy" id="1160497"/>
    <lineage>
        <taxon>Eukaryota</taxon>
        <taxon>Fungi</taxon>
        <taxon>Dikarya</taxon>
        <taxon>Ascomycota</taxon>
        <taxon>Pezizomycotina</taxon>
        <taxon>Eurotiomycetes</taxon>
        <taxon>Eurotiomycetidae</taxon>
        <taxon>Eurotiales</taxon>
        <taxon>Aspergillaceae</taxon>
        <taxon>Aspergillus</taxon>
        <taxon>Aspergillus subgen. Aspergillus</taxon>
    </lineage>
</organism>
<accession>A0A1L9VU15</accession>
<proteinExistence type="predicted"/>
<reference evidence="2" key="1">
    <citation type="journal article" date="2017" name="Genome Biol.">
        <title>Comparative genomics reveals high biological diversity and specific adaptations in the industrially and medically important fungal genus Aspergillus.</title>
        <authorList>
            <person name="de Vries R.P."/>
            <person name="Riley R."/>
            <person name="Wiebenga A."/>
            <person name="Aguilar-Osorio G."/>
            <person name="Amillis S."/>
            <person name="Uchima C.A."/>
            <person name="Anderluh G."/>
            <person name="Asadollahi M."/>
            <person name="Askin M."/>
            <person name="Barry K."/>
            <person name="Battaglia E."/>
            <person name="Bayram O."/>
            <person name="Benocci T."/>
            <person name="Braus-Stromeyer S.A."/>
            <person name="Caldana C."/>
            <person name="Canovas D."/>
            <person name="Cerqueira G.C."/>
            <person name="Chen F."/>
            <person name="Chen W."/>
            <person name="Choi C."/>
            <person name="Clum A."/>
            <person name="Dos Santos R.A."/>
            <person name="Damasio A.R."/>
            <person name="Diallinas G."/>
            <person name="Emri T."/>
            <person name="Fekete E."/>
            <person name="Flipphi M."/>
            <person name="Freyberg S."/>
            <person name="Gallo A."/>
            <person name="Gournas C."/>
            <person name="Habgood R."/>
            <person name="Hainaut M."/>
            <person name="Harispe M.L."/>
            <person name="Henrissat B."/>
            <person name="Hilden K.S."/>
            <person name="Hope R."/>
            <person name="Hossain A."/>
            <person name="Karabika E."/>
            <person name="Karaffa L."/>
            <person name="Karanyi Z."/>
            <person name="Krasevec N."/>
            <person name="Kuo A."/>
            <person name="Kusch H."/>
            <person name="LaButti K."/>
            <person name="Lagendijk E.L."/>
            <person name="Lapidus A."/>
            <person name="Levasseur A."/>
            <person name="Lindquist E."/>
            <person name="Lipzen A."/>
            <person name="Logrieco A.F."/>
            <person name="MacCabe A."/>
            <person name="Maekelae M.R."/>
            <person name="Malavazi I."/>
            <person name="Melin P."/>
            <person name="Meyer V."/>
            <person name="Mielnichuk N."/>
            <person name="Miskei M."/>
            <person name="Molnar A.P."/>
            <person name="Mule G."/>
            <person name="Ngan C.Y."/>
            <person name="Orejas M."/>
            <person name="Orosz E."/>
            <person name="Ouedraogo J.P."/>
            <person name="Overkamp K.M."/>
            <person name="Park H.-S."/>
            <person name="Perrone G."/>
            <person name="Piumi F."/>
            <person name="Punt P.J."/>
            <person name="Ram A.F."/>
            <person name="Ramon A."/>
            <person name="Rauscher S."/>
            <person name="Record E."/>
            <person name="Riano-Pachon D.M."/>
            <person name="Robert V."/>
            <person name="Roehrig J."/>
            <person name="Ruller R."/>
            <person name="Salamov A."/>
            <person name="Salih N.S."/>
            <person name="Samson R.A."/>
            <person name="Sandor E."/>
            <person name="Sanguinetti M."/>
            <person name="Schuetze T."/>
            <person name="Sepcic K."/>
            <person name="Shelest E."/>
            <person name="Sherlock G."/>
            <person name="Sophianopoulou V."/>
            <person name="Squina F.M."/>
            <person name="Sun H."/>
            <person name="Susca A."/>
            <person name="Todd R.B."/>
            <person name="Tsang A."/>
            <person name="Unkles S.E."/>
            <person name="van de Wiele N."/>
            <person name="van Rossen-Uffink D."/>
            <person name="Oliveira J.V."/>
            <person name="Vesth T.C."/>
            <person name="Visser J."/>
            <person name="Yu J.-H."/>
            <person name="Zhou M."/>
            <person name="Andersen M.R."/>
            <person name="Archer D.B."/>
            <person name="Baker S.E."/>
            <person name="Benoit I."/>
            <person name="Brakhage A.A."/>
            <person name="Braus G.H."/>
            <person name="Fischer R."/>
            <person name="Frisvad J.C."/>
            <person name="Goldman G.H."/>
            <person name="Houbraken J."/>
            <person name="Oakley B."/>
            <person name="Pocsi I."/>
            <person name="Scazzocchio C."/>
            <person name="Seiboth B."/>
            <person name="vanKuyk P.A."/>
            <person name="Wortman J."/>
            <person name="Dyer P.S."/>
            <person name="Grigoriev I.V."/>
        </authorList>
    </citation>
    <scope>NUCLEOTIDE SEQUENCE [LARGE SCALE GENOMIC DNA]</scope>
    <source>
        <strain evidence="2">CBS 516.65</strain>
    </source>
</reference>
<protein>
    <submittedName>
        <fullName evidence="1">Uncharacterized protein</fullName>
    </submittedName>
</protein>
<evidence type="ECO:0000313" key="2">
    <source>
        <dbReference type="Proteomes" id="UP000184300"/>
    </source>
</evidence>
<keyword evidence="2" id="KW-1185">Reference proteome</keyword>
<gene>
    <name evidence="1" type="ORF">ASPGLDRAFT_1169381</name>
</gene>
<dbReference type="Proteomes" id="UP000184300">
    <property type="component" value="Unassembled WGS sequence"/>
</dbReference>
<evidence type="ECO:0000313" key="1">
    <source>
        <dbReference type="EMBL" id="OJJ87392.1"/>
    </source>
</evidence>
<dbReference type="EMBL" id="KV878891">
    <property type="protein sequence ID" value="OJJ87392.1"/>
    <property type="molecule type" value="Genomic_DNA"/>
</dbReference>
<sequence length="138" mass="14993">MPATVWINCGTISAPDMSRAVDRPLFYHVKWLSCQLSALVRIGRTTTPQPPDNNNNNTTSSFSLSSFPLIPQSFPSSSSLSSLLSLAIVALVSCIFIPPSPQTVNPHCFPSAASIFDSCDSKATTSQFFCFWNISNRS</sequence>
<dbReference type="VEuPathDB" id="FungiDB:ASPGLDRAFT_1169381"/>
<dbReference type="RefSeq" id="XP_022404081.1">
    <property type="nucleotide sequence ID" value="XM_022539821.1"/>
</dbReference>
<dbReference type="AlphaFoldDB" id="A0A1L9VU15"/>
<dbReference type="GeneID" id="34456082"/>